<dbReference type="Proteomes" id="UP000242263">
    <property type="component" value="Unassembled WGS sequence"/>
</dbReference>
<evidence type="ECO:0000313" key="2">
    <source>
        <dbReference type="Proteomes" id="UP000242263"/>
    </source>
</evidence>
<dbReference type="EMBL" id="PKGU01000008">
    <property type="protein sequence ID" value="PKZ13974.1"/>
    <property type="molecule type" value="Genomic_DNA"/>
</dbReference>
<name>A0A2I1M1J4_9BIFI</name>
<reference evidence="1 2" key="1">
    <citation type="submission" date="2017-12" db="EMBL/GenBank/DDBJ databases">
        <title>Phylogenetic diversity of female urinary microbiome.</title>
        <authorList>
            <person name="Thomas-White K."/>
            <person name="Wolfe A.J."/>
        </authorList>
    </citation>
    <scope>NUCLEOTIDE SEQUENCE [LARGE SCALE GENOMIC DNA]</scope>
    <source>
        <strain evidence="1 2">UMB0064</strain>
    </source>
</reference>
<proteinExistence type="predicted"/>
<organism evidence="1 2">
    <name type="scientific">Alloscardovia omnicolens</name>
    <dbReference type="NCBI Taxonomy" id="419015"/>
    <lineage>
        <taxon>Bacteria</taxon>
        <taxon>Bacillati</taxon>
        <taxon>Actinomycetota</taxon>
        <taxon>Actinomycetes</taxon>
        <taxon>Bifidobacteriales</taxon>
        <taxon>Bifidobacteriaceae</taxon>
        <taxon>Alloscardovia</taxon>
    </lineage>
</organism>
<sequence>MSADGKAYNFVFQSVEKYVATTIPYGAYTLKYTIPDGYEKLPNKNIIASGSAVTIDDNADSGRLYVTLVRSDREPNSVVPPVQDNPSEPAIASKVVVAVRWGGKKKTLLLRSRLKVSALL</sequence>
<dbReference type="AlphaFoldDB" id="A0A2I1M1J4"/>
<accession>A0A2I1M1J4</accession>
<comment type="caution">
    <text evidence="1">The sequence shown here is derived from an EMBL/GenBank/DDBJ whole genome shotgun (WGS) entry which is preliminary data.</text>
</comment>
<gene>
    <name evidence="1" type="ORF">CYJ32_07800</name>
</gene>
<evidence type="ECO:0000313" key="1">
    <source>
        <dbReference type="EMBL" id="PKZ13974.1"/>
    </source>
</evidence>
<protein>
    <submittedName>
        <fullName evidence="1">Uncharacterized protein</fullName>
    </submittedName>
</protein>